<protein>
    <recommendedName>
        <fullName evidence="1">non-specific serine/threonine protein kinase</fullName>
        <ecNumber evidence="1">2.7.11.1</ecNumber>
    </recommendedName>
</protein>
<dbReference type="GO" id="GO:0005524">
    <property type="term" value="F:ATP binding"/>
    <property type="evidence" value="ECO:0007669"/>
    <property type="project" value="UniProtKB-KW"/>
</dbReference>
<dbReference type="Gene3D" id="1.10.510.10">
    <property type="entry name" value="Transferase(Phosphotransferase) domain 1"/>
    <property type="match status" value="1"/>
</dbReference>
<dbReference type="PROSITE" id="PS50011">
    <property type="entry name" value="PROTEIN_KINASE_DOM"/>
    <property type="match status" value="1"/>
</dbReference>
<proteinExistence type="predicted"/>
<accession>A0A9P7FW84</accession>
<name>A0A9P7FW84_9AGAR</name>
<keyword evidence="3" id="KW-0808">Transferase</keyword>
<keyword evidence="11" id="KW-1185">Reference proteome</keyword>
<reference evidence="10" key="2">
    <citation type="submission" date="2021-10" db="EMBL/GenBank/DDBJ databases">
        <title>Phylogenomics reveals ancestral predisposition of the termite-cultivated fungus Termitomyces towards a domesticated lifestyle.</title>
        <authorList>
            <person name="Auxier B."/>
            <person name="Grum-Grzhimaylo A."/>
            <person name="Cardenas M.E."/>
            <person name="Lodge J.D."/>
            <person name="Laessoe T."/>
            <person name="Pedersen O."/>
            <person name="Smith M.E."/>
            <person name="Kuyper T.W."/>
            <person name="Franco-Molano E.A."/>
            <person name="Baroni T.J."/>
            <person name="Aanen D.K."/>
        </authorList>
    </citation>
    <scope>NUCLEOTIDE SEQUENCE</scope>
    <source>
        <strain evidence="10">D49</strain>
    </source>
</reference>
<keyword evidence="4" id="KW-0547">Nucleotide-binding</keyword>
<reference evidence="10" key="1">
    <citation type="submission" date="2021-02" db="EMBL/GenBank/DDBJ databases">
        <authorList>
            <person name="Nieuwenhuis M."/>
            <person name="Van De Peppel L.J.J."/>
        </authorList>
    </citation>
    <scope>NUCLEOTIDE SEQUENCE</scope>
    <source>
        <strain evidence="10">D49</strain>
    </source>
</reference>
<organism evidence="10 11">
    <name type="scientific">Sphagnurus paluster</name>
    <dbReference type="NCBI Taxonomy" id="117069"/>
    <lineage>
        <taxon>Eukaryota</taxon>
        <taxon>Fungi</taxon>
        <taxon>Dikarya</taxon>
        <taxon>Basidiomycota</taxon>
        <taxon>Agaricomycotina</taxon>
        <taxon>Agaricomycetes</taxon>
        <taxon>Agaricomycetidae</taxon>
        <taxon>Agaricales</taxon>
        <taxon>Tricholomatineae</taxon>
        <taxon>Lyophyllaceae</taxon>
        <taxon>Sphagnurus</taxon>
    </lineage>
</organism>
<dbReference type="GO" id="GO:0004674">
    <property type="term" value="F:protein serine/threonine kinase activity"/>
    <property type="evidence" value="ECO:0007669"/>
    <property type="project" value="UniProtKB-KW"/>
</dbReference>
<evidence type="ECO:0000256" key="6">
    <source>
        <dbReference type="ARBA" id="ARBA00022840"/>
    </source>
</evidence>
<evidence type="ECO:0000256" key="3">
    <source>
        <dbReference type="ARBA" id="ARBA00022679"/>
    </source>
</evidence>
<dbReference type="InterPro" id="IPR000719">
    <property type="entry name" value="Prot_kinase_dom"/>
</dbReference>
<dbReference type="InterPro" id="IPR011009">
    <property type="entry name" value="Kinase-like_dom_sf"/>
</dbReference>
<evidence type="ECO:0000256" key="1">
    <source>
        <dbReference type="ARBA" id="ARBA00012513"/>
    </source>
</evidence>
<evidence type="ECO:0000256" key="2">
    <source>
        <dbReference type="ARBA" id="ARBA00022527"/>
    </source>
</evidence>
<evidence type="ECO:0000313" key="11">
    <source>
        <dbReference type="Proteomes" id="UP000717328"/>
    </source>
</evidence>
<evidence type="ECO:0000259" key="9">
    <source>
        <dbReference type="PROSITE" id="PS50011"/>
    </source>
</evidence>
<dbReference type="SMART" id="SM00220">
    <property type="entry name" value="S_TKc"/>
    <property type="match status" value="1"/>
</dbReference>
<sequence length="314" mass="35379">MIKIWRLSLKKIYGRSSMSTLRAIKFFQDQQVLVPDITGREDEFICKDEPHFLGAEYGLGYNPLLPGSYYPGPSGHERVQILRKLGVGSTASIWMAAFTGTTSKMQERFGALKVLTTSVTNRILRNDDYPIYSPQMEPGLSSNPIVTCRSQPLPNFGLDPTLNNINVKVVDFGEALPLDEIPIGDVCQAECLRAPEVILGYHWSSSIDIWSLGCIAERNECHLQRMEELLGQFPSYFLERCFRRAEFFDDEGKLLCTAPTTPKTLEAAIAEHRTVNKNDVDPVAAFIRRCLTLDPAERPSAAELLKDEWLFNDI</sequence>
<gene>
    <name evidence="10" type="ORF">H0H81_009577</name>
</gene>
<dbReference type="EMBL" id="JABCKI010005997">
    <property type="protein sequence ID" value="KAG5635952.1"/>
    <property type="molecule type" value="Genomic_DNA"/>
</dbReference>
<feature type="domain" description="Protein kinase" evidence="9">
    <location>
        <begin position="1"/>
        <end position="310"/>
    </location>
</feature>
<evidence type="ECO:0000313" key="10">
    <source>
        <dbReference type="EMBL" id="KAG5635952.1"/>
    </source>
</evidence>
<comment type="caution">
    <text evidence="10">The sequence shown here is derived from an EMBL/GenBank/DDBJ whole genome shotgun (WGS) entry which is preliminary data.</text>
</comment>
<dbReference type="SUPFAM" id="SSF56112">
    <property type="entry name" value="Protein kinase-like (PK-like)"/>
    <property type="match status" value="1"/>
</dbReference>
<keyword evidence="5" id="KW-0418">Kinase</keyword>
<evidence type="ECO:0000256" key="7">
    <source>
        <dbReference type="ARBA" id="ARBA00047899"/>
    </source>
</evidence>
<dbReference type="InterPro" id="IPR051334">
    <property type="entry name" value="SRPK"/>
</dbReference>
<evidence type="ECO:0000256" key="5">
    <source>
        <dbReference type="ARBA" id="ARBA00022777"/>
    </source>
</evidence>
<dbReference type="GO" id="GO:0050684">
    <property type="term" value="P:regulation of mRNA processing"/>
    <property type="evidence" value="ECO:0007669"/>
    <property type="project" value="TreeGrafter"/>
</dbReference>
<dbReference type="EC" id="2.7.11.1" evidence="1"/>
<evidence type="ECO:0000256" key="4">
    <source>
        <dbReference type="ARBA" id="ARBA00022741"/>
    </source>
</evidence>
<dbReference type="Pfam" id="PF00069">
    <property type="entry name" value="Pkinase"/>
    <property type="match status" value="1"/>
</dbReference>
<dbReference type="OrthoDB" id="5979581at2759"/>
<dbReference type="PANTHER" id="PTHR47634">
    <property type="entry name" value="PROTEIN KINASE DOMAIN-CONTAINING PROTEIN-RELATED"/>
    <property type="match status" value="1"/>
</dbReference>
<dbReference type="Proteomes" id="UP000717328">
    <property type="component" value="Unassembled WGS sequence"/>
</dbReference>
<dbReference type="AlphaFoldDB" id="A0A9P7FW84"/>
<comment type="catalytic activity">
    <reaction evidence="8">
        <text>L-seryl-[protein] + ATP = O-phospho-L-seryl-[protein] + ADP + H(+)</text>
        <dbReference type="Rhea" id="RHEA:17989"/>
        <dbReference type="Rhea" id="RHEA-COMP:9863"/>
        <dbReference type="Rhea" id="RHEA-COMP:11604"/>
        <dbReference type="ChEBI" id="CHEBI:15378"/>
        <dbReference type="ChEBI" id="CHEBI:29999"/>
        <dbReference type="ChEBI" id="CHEBI:30616"/>
        <dbReference type="ChEBI" id="CHEBI:83421"/>
        <dbReference type="ChEBI" id="CHEBI:456216"/>
        <dbReference type="EC" id="2.7.11.1"/>
    </reaction>
</comment>
<dbReference type="GO" id="GO:0000245">
    <property type="term" value="P:spliceosomal complex assembly"/>
    <property type="evidence" value="ECO:0007669"/>
    <property type="project" value="TreeGrafter"/>
</dbReference>
<comment type="catalytic activity">
    <reaction evidence="7">
        <text>L-threonyl-[protein] + ATP = O-phospho-L-threonyl-[protein] + ADP + H(+)</text>
        <dbReference type="Rhea" id="RHEA:46608"/>
        <dbReference type="Rhea" id="RHEA-COMP:11060"/>
        <dbReference type="Rhea" id="RHEA-COMP:11605"/>
        <dbReference type="ChEBI" id="CHEBI:15378"/>
        <dbReference type="ChEBI" id="CHEBI:30013"/>
        <dbReference type="ChEBI" id="CHEBI:30616"/>
        <dbReference type="ChEBI" id="CHEBI:61977"/>
        <dbReference type="ChEBI" id="CHEBI:456216"/>
        <dbReference type="EC" id="2.7.11.1"/>
    </reaction>
</comment>
<keyword evidence="6" id="KW-0067">ATP-binding</keyword>
<keyword evidence="2" id="KW-0723">Serine/threonine-protein kinase</keyword>
<evidence type="ECO:0000256" key="8">
    <source>
        <dbReference type="ARBA" id="ARBA00048679"/>
    </source>
</evidence>
<dbReference type="PANTHER" id="PTHR47634:SF9">
    <property type="entry name" value="PROTEIN KINASE DOMAIN-CONTAINING PROTEIN-RELATED"/>
    <property type="match status" value="1"/>
</dbReference>